<dbReference type="PROSITE" id="PS50022">
    <property type="entry name" value="FA58C_3"/>
    <property type="match status" value="1"/>
</dbReference>
<dbReference type="SMART" id="SM00231">
    <property type="entry name" value="FA58C"/>
    <property type="match status" value="1"/>
</dbReference>
<dbReference type="InterPro" id="IPR008979">
    <property type="entry name" value="Galactose-bd-like_sf"/>
</dbReference>
<dbReference type="FunFam" id="2.60.120.260:FF:000016">
    <property type="entry name" value="Contactin-associated protein-like 4 isoform 1"/>
    <property type="match status" value="1"/>
</dbReference>
<dbReference type="PhylomeDB" id="A7RK24"/>
<dbReference type="eggNOG" id="ENOG502QVK3">
    <property type="taxonomic scope" value="Eukaryota"/>
</dbReference>
<dbReference type="SUPFAM" id="SSF49785">
    <property type="entry name" value="Galactose-binding domain-like"/>
    <property type="match status" value="1"/>
</dbReference>
<dbReference type="PROSITE" id="PS01285">
    <property type="entry name" value="FA58C_1"/>
    <property type="match status" value="1"/>
</dbReference>
<dbReference type="Pfam" id="PF00754">
    <property type="entry name" value="F5_F8_type_C"/>
    <property type="match status" value="1"/>
</dbReference>
<feature type="non-terminal residue" evidence="2">
    <location>
        <position position="1"/>
    </location>
</feature>
<sequence>PLGVQDGRIPDRAFSASSVWDRNHGASNARLHSVRRGRRTGAWSAKRNRRGEWLQVDVGSRARITGIATQGRQDYNQWVTRYTLKYSNDGIRFRTYIRGRRIVVSVIFRGNRDRNSLKENLFDPPFTARYVRIYPWTWHKHISLRAEFF</sequence>
<evidence type="ECO:0000259" key="1">
    <source>
        <dbReference type="PROSITE" id="PS50022"/>
    </source>
</evidence>
<evidence type="ECO:0000313" key="2">
    <source>
        <dbReference type="EMBL" id="EDO48092.1"/>
    </source>
</evidence>
<accession>A7RK24</accession>
<dbReference type="InterPro" id="IPR000421">
    <property type="entry name" value="FA58C"/>
</dbReference>
<keyword evidence="3" id="KW-1185">Reference proteome</keyword>
<reference evidence="2 3" key="1">
    <citation type="journal article" date="2007" name="Science">
        <title>Sea anemone genome reveals ancestral eumetazoan gene repertoire and genomic organization.</title>
        <authorList>
            <person name="Putnam N.H."/>
            <person name="Srivastava M."/>
            <person name="Hellsten U."/>
            <person name="Dirks B."/>
            <person name="Chapman J."/>
            <person name="Salamov A."/>
            <person name="Terry A."/>
            <person name="Shapiro H."/>
            <person name="Lindquist E."/>
            <person name="Kapitonov V.V."/>
            <person name="Jurka J."/>
            <person name="Genikhovich G."/>
            <person name="Grigoriev I.V."/>
            <person name="Lucas S.M."/>
            <person name="Steele R.E."/>
            <person name="Finnerty J.R."/>
            <person name="Technau U."/>
            <person name="Martindale M.Q."/>
            <person name="Rokhsar D.S."/>
        </authorList>
    </citation>
    <scope>NUCLEOTIDE SEQUENCE [LARGE SCALE GENOMIC DNA]</scope>
    <source>
        <strain evidence="3">CH2 X CH6</strain>
    </source>
</reference>
<evidence type="ECO:0000313" key="3">
    <source>
        <dbReference type="Proteomes" id="UP000001593"/>
    </source>
</evidence>
<feature type="domain" description="F5/8 type C" evidence="1">
    <location>
        <begin position="1"/>
        <end position="149"/>
    </location>
</feature>
<dbReference type="OMA" id="GPINARY"/>
<feature type="non-terminal residue" evidence="2">
    <location>
        <position position="149"/>
    </location>
</feature>
<organism evidence="2 3">
    <name type="scientific">Nematostella vectensis</name>
    <name type="common">Starlet sea anemone</name>
    <dbReference type="NCBI Taxonomy" id="45351"/>
    <lineage>
        <taxon>Eukaryota</taxon>
        <taxon>Metazoa</taxon>
        <taxon>Cnidaria</taxon>
        <taxon>Anthozoa</taxon>
        <taxon>Hexacorallia</taxon>
        <taxon>Actiniaria</taxon>
        <taxon>Edwardsiidae</taxon>
        <taxon>Nematostella</taxon>
    </lineage>
</organism>
<dbReference type="AlphaFoldDB" id="A7RK24"/>
<protein>
    <recommendedName>
        <fullName evidence="1">F5/8 type C domain-containing protein</fullName>
    </recommendedName>
</protein>
<dbReference type="Gene3D" id="2.60.120.260">
    <property type="entry name" value="Galactose-binding domain-like"/>
    <property type="match status" value="1"/>
</dbReference>
<dbReference type="HOGENOM" id="CLU_030066_1_2_1"/>
<dbReference type="Proteomes" id="UP000001593">
    <property type="component" value="Unassembled WGS sequence"/>
</dbReference>
<name>A7RK24_NEMVE</name>
<dbReference type="InParanoid" id="A7RK24"/>
<dbReference type="PANTHER" id="PTHR24543">
    <property type="entry name" value="MULTICOPPER OXIDASE-RELATED"/>
    <property type="match status" value="1"/>
</dbReference>
<dbReference type="CDD" id="cd00057">
    <property type="entry name" value="FA58C"/>
    <property type="match status" value="1"/>
</dbReference>
<dbReference type="EMBL" id="DS469515">
    <property type="protein sequence ID" value="EDO48092.1"/>
    <property type="molecule type" value="Genomic_DNA"/>
</dbReference>
<proteinExistence type="predicted"/>
<dbReference type="PANTHER" id="PTHR24543:SF325">
    <property type="entry name" value="F5_8 TYPE C DOMAIN-CONTAINING PROTEIN"/>
    <property type="match status" value="1"/>
</dbReference>
<gene>
    <name evidence="2" type="ORF">NEMVEDRAFT_v1g65606</name>
</gene>